<feature type="region of interest" description="Disordered" evidence="2">
    <location>
        <begin position="132"/>
        <end position="218"/>
    </location>
</feature>
<protein>
    <submittedName>
        <fullName evidence="3">Uncharacterized protein</fullName>
    </submittedName>
</protein>
<evidence type="ECO:0000313" key="4">
    <source>
        <dbReference type="Proteomes" id="UP001221142"/>
    </source>
</evidence>
<feature type="region of interest" description="Disordered" evidence="2">
    <location>
        <begin position="382"/>
        <end position="401"/>
    </location>
</feature>
<feature type="coiled-coil region" evidence="1">
    <location>
        <begin position="346"/>
        <end position="373"/>
    </location>
</feature>
<gene>
    <name evidence="3" type="ORF">FB45DRAFT_1034169</name>
</gene>
<keyword evidence="1" id="KW-0175">Coiled coil</keyword>
<feature type="compositionally biased region" description="Basic residues" evidence="2">
    <location>
        <begin position="182"/>
        <end position="196"/>
    </location>
</feature>
<dbReference type="AlphaFoldDB" id="A0AAD7BDF2"/>
<comment type="caution">
    <text evidence="3">The sequence shown here is derived from an EMBL/GenBank/DDBJ whole genome shotgun (WGS) entry which is preliminary data.</text>
</comment>
<sequence length="519" mass="56629">MSSPSTSSHSSHPAVLADLATGERYQTFDAHLHADARPLYHKHAHIEPCKYHWDALASFGLSDGEAIERPWDLLASKTKKPLLPAPLSLDAMPELFDTTTTQNLNPVSLGPPIICNNYDLREALLRENDARLEREDRGDVPEGEELDLDYPLHAPSLPTSSVASSLLFAQPPPPKPTAAKKSNNRKREKAHTKRKQAAQAAESSIEPPAPTPRMLKKAAASSPIELVFDAAKFRAAHPRWTGLPGTPNHPLFVHARDAEYLKEHLQYADWQGEKTHVLVDKHGHVIGALVAPPLPGKSWAPILQDAPTTTSHSSHIGASTRLHPVSLSSSMPPRVGRPPLAPAVKEANLENAKAKYEEDNRELRARKSRERMQRKRAAIAKDPIAHSKAKQKAAHHSETYRDRKWVEAQAAARQAEAIQKAAANRMRKEEMERHLPARRQREVVSKSASGSTTPGLSLSAIHAADSDDEEFHVQNAGLLGPMRCAGCHSEECSTKGVISLKPANGAGAQIVLAASASVQ</sequence>
<dbReference type="EMBL" id="JARKIF010000020">
    <property type="protein sequence ID" value="KAJ7617935.1"/>
    <property type="molecule type" value="Genomic_DNA"/>
</dbReference>
<evidence type="ECO:0000256" key="1">
    <source>
        <dbReference type="SAM" id="Coils"/>
    </source>
</evidence>
<organism evidence="3 4">
    <name type="scientific">Roridomyces roridus</name>
    <dbReference type="NCBI Taxonomy" id="1738132"/>
    <lineage>
        <taxon>Eukaryota</taxon>
        <taxon>Fungi</taxon>
        <taxon>Dikarya</taxon>
        <taxon>Basidiomycota</taxon>
        <taxon>Agaricomycotina</taxon>
        <taxon>Agaricomycetes</taxon>
        <taxon>Agaricomycetidae</taxon>
        <taxon>Agaricales</taxon>
        <taxon>Marasmiineae</taxon>
        <taxon>Mycenaceae</taxon>
        <taxon>Roridomyces</taxon>
    </lineage>
</organism>
<evidence type="ECO:0000313" key="3">
    <source>
        <dbReference type="EMBL" id="KAJ7617935.1"/>
    </source>
</evidence>
<dbReference type="Proteomes" id="UP001221142">
    <property type="component" value="Unassembled WGS sequence"/>
</dbReference>
<proteinExistence type="predicted"/>
<feature type="compositionally biased region" description="Polar residues" evidence="2">
    <location>
        <begin position="446"/>
        <end position="456"/>
    </location>
</feature>
<feature type="compositionally biased region" description="Basic and acidic residues" evidence="2">
    <location>
        <begin position="426"/>
        <end position="444"/>
    </location>
</feature>
<accession>A0AAD7BDF2</accession>
<name>A0AAD7BDF2_9AGAR</name>
<evidence type="ECO:0000256" key="2">
    <source>
        <dbReference type="SAM" id="MobiDB-lite"/>
    </source>
</evidence>
<reference evidence="3" key="1">
    <citation type="submission" date="2023-03" db="EMBL/GenBank/DDBJ databases">
        <title>Massive genome expansion in bonnet fungi (Mycena s.s.) driven by repeated elements and novel gene families across ecological guilds.</title>
        <authorList>
            <consortium name="Lawrence Berkeley National Laboratory"/>
            <person name="Harder C.B."/>
            <person name="Miyauchi S."/>
            <person name="Viragh M."/>
            <person name="Kuo A."/>
            <person name="Thoen E."/>
            <person name="Andreopoulos B."/>
            <person name="Lu D."/>
            <person name="Skrede I."/>
            <person name="Drula E."/>
            <person name="Henrissat B."/>
            <person name="Morin E."/>
            <person name="Kohler A."/>
            <person name="Barry K."/>
            <person name="LaButti K."/>
            <person name="Morin E."/>
            <person name="Salamov A."/>
            <person name="Lipzen A."/>
            <person name="Mereny Z."/>
            <person name="Hegedus B."/>
            <person name="Baldrian P."/>
            <person name="Stursova M."/>
            <person name="Weitz H."/>
            <person name="Taylor A."/>
            <person name="Grigoriev I.V."/>
            <person name="Nagy L.G."/>
            <person name="Martin F."/>
            <person name="Kauserud H."/>
        </authorList>
    </citation>
    <scope>NUCLEOTIDE SEQUENCE</scope>
    <source>
        <strain evidence="3">9284</strain>
    </source>
</reference>
<feature type="region of interest" description="Disordered" evidence="2">
    <location>
        <begin position="416"/>
        <end position="457"/>
    </location>
</feature>
<keyword evidence="4" id="KW-1185">Reference proteome</keyword>